<comment type="caution">
    <text evidence="2">The sequence shown here is derived from an EMBL/GenBank/DDBJ whole genome shotgun (WGS) entry which is preliminary data.</text>
</comment>
<dbReference type="EMBL" id="JYDI01002390">
    <property type="protein sequence ID" value="KRY25345.1"/>
    <property type="molecule type" value="Genomic_DNA"/>
</dbReference>
<feature type="region of interest" description="Disordered" evidence="1">
    <location>
        <begin position="75"/>
        <end position="94"/>
    </location>
</feature>
<evidence type="ECO:0000313" key="2">
    <source>
        <dbReference type="EMBL" id="KRY25345.1"/>
    </source>
</evidence>
<evidence type="ECO:0000256" key="1">
    <source>
        <dbReference type="SAM" id="MobiDB-lite"/>
    </source>
</evidence>
<evidence type="ECO:0000313" key="3">
    <source>
        <dbReference type="Proteomes" id="UP000054653"/>
    </source>
</evidence>
<protein>
    <submittedName>
        <fullName evidence="2">Uncharacterized protein</fullName>
    </submittedName>
</protein>
<sequence>MNVPKRNFCGRKPLLLEILVQGFQLNRHPNIYDFETSSRPTYRSTAWQKWKKQPCTRVLGKLPGKVVIRAISTSQTNYAGSSSKPSSFALEWSS</sequence>
<organism evidence="2 3">
    <name type="scientific">Trichinella britovi</name>
    <name type="common">Parasitic roundworm</name>
    <dbReference type="NCBI Taxonomy" id="45882"/>
    <lineage>
        <taxon>Eukaryota</taxon>
        <taxon>Metazoa</taxon>
        <taxon>Ecdysozoa</taxon>
        <taxon>Nematoda</taxon>
        <taxon>Enoplea</taxon>
        <taxon>Dorylaimia</taxon>
        <taxon>Trichinellida</taxon>
        <taxon>Trichinellidae</taxon>
        <taxon>Trichinella</taxon>
    </lineage>
</organism>
<dbReference type="AlphaFoldDB" id="A0A0V1AKG4"/>
<keyword evidence="3" id="KW-1185">Reference proteome</keyword>
<gene>
    <name evidence="2" type="ORF">T03_14816</name>
</gene>
<accession>A0A0V1AKG4</accession>
<proteinExistence type="predicted"/>
<reference evidence="2 3" key="1">
    <citation type="submission" date="2015-01" db="EMBL/GenBank/DDBJ databases">
        <title>Evolution of Trichinella species and genotypes.</title>
        <authorList>
            <person name="Korhonen P.K."/>
            <person name="Edoardo P."/>
            <person name="Giuseppe L.R."/>
            <person name="Gasser R.B."/>
        </authorList>
    </citation>
    <scope>NUCLEOTIDE SEQUENCE [LARGE SCALE GENOMIC DNA]</scope>
    <source>
        <strain evidence="2">ISS120</strain>
    </source>
</reference>
<name>A0A0V1AKG4_TRIBR</name>
<dbReference type="Proteomes" id="UP000054653">
    <property type="component" value="Unassembled WGS sequence"/>
</dbReference>